<dbReference type="Proteomes" id="UP000541610">
    <property type="component" value="Unassembled WGS sequence"/>
</dbReference>
<protein>
    <submittedName>
        <fullName evidence="11">DNA damage-binding protein 1</fullName>
    </submittedName>
</protein>
<evidence type="ECO:0000256" key="8">
    <source>
        <dbReference type="SAM" id="MobiDB-lite"/>
    </source>
</evidence>
<dbReference type="OrthoDB" id="73465at2759"/>
<dbReference type="Pfam" id="PF01988">
    <property type="entry name" value="VIT1"/>
    <property type="match status" value="1"/>
</dbReference>
<dbReference type="GO" id="GO:0030026">
    <property type="term" value="P:intracellular manganese ion homeostasis"/>
    <property type="evidence" value="ECO:0007669"/>
    <property type="project" value="InterPro"/>
</dbReference>
<keyword evidence="6 9" id="KW-0472">Membrane</keyword>
<dbReference type="GO" id="GO:0012505">
    <property type="term" value="C:endomembrane system"/>
    <property type="evidence" value="ECO:0007669"/>
    <property type="project" value="UniProtKB-SubCell"/>
</dbReference>
<reference evidence="11 12" key="1">
    <citation type="submission" date="2020-04" db="EMBL/GenBank/DDBJ databases">
        <title>Perkinsus olseni comparative genomics.</title>
        <authorList>
            <person name="Bogema D.R."/>
        </authorList>
    </citation>
    <scope>NUCLEOTIDE SEQUENCE [LARGE SCALE GENOMIC DNA]</scope>
    <source>
        <strain evidence="11">00978-12</strain>
    </source>
</reference>
<dbReference type="CDD" id="cd00590">
    <property type="entry name" value="RRM_SF"/>
    <property type="match status" value="1"/>
</dbReference>
<keyword evidence="5 9" id="KW-1133">Transmembrane helix</keyword>
<evidence type="ECO:0000256" key="5">
    <source>
        <dbReference type="ARBA" id="ARBA00022989"/>
    </source>
</evidence>
<feature type="domain" description="RRM" evidence="10">
    <location>
        <begin position="285"/>
        <end position="367"/>
    </location>
</feature>
<feature type="region of interest" description="Disordered" evidence="8">
    <location>
        <begin position="370"/>
        <end position="439"/>
    </location>
</feature>
<dbReference type="PROSITE" id="PS50102">
    <property type="entry name" value="RRM"/>
    <property type="match status" value="1"/>
</dbReference>
<evidence type="ECO:0000256" key="4">
    <source>
        <dbReference type="ARBA" id="ARBA00022884"/>
    </source>
</evidence>
<feature type="compositionally biased region" description="Polar residues" evidence="8">
    <location>
        <begin position="422"/>
        <end position="439"/>
    </location>
</feature>
<dbReference type="Pfam" id="PF00076">
    <property type="entry name" value="RRM_1"/>
    <property type="match status" value="1"/>
</dbReference>
<feature type="compositionally biased region" description="Low complexity" evidence="8">
    <location>
        <begin position="1"/>
        <end position="10"/>
    </location>
</feature>
<feature type="region of interest" description="Disordered" evidence="8">
    <location>
        <begin position="1"/>
        <end position="44"/>
    </location>
</feature>
<evidence type="ECO:0000256" key="1">
    <source>
        <dbReference type="ARBA" id="ARBA00004127"/>
    </source>
</evidence>
<evidence type="ECO:0000313" key="12">
    <source>
        <dbReference type="Proteomes" id="UP000541610"/>
    </source>
</evidence>
<dbReference type="SMART" id="SM00360">
    <property type="entry name" value="RRM"/>
    <property type="match status" value="1"/>
</dbReference>
<evidence type="ECO:0000256" key="9">
    <source>
        <dbReference type="SAM" id="Phobius"/>
    </source>
</evidence>
<gene>
    <name evidence="11" type="primary">DDB1_1</name>
    <name evidence="11" type="ORF">FOZ60_014075</name>
</gene>
<feature type="region of interest" description="Disordered" evidence="8">
    <location>
        <begin position="453"/>
        <end position="479"/>
    </location>
</feature>
<dbReference type="InterPro" id="IPR035979">
    <property type="entry name" value="RBD_domain_sf"/>
</dbReference>
<evidence type="ECO:0000256" key="3">
    <source>
        <dbReference type="ARBA" id="ARBA00022692"/>
    </source>
</evidence>
<dbReference type="Gene3D" id="3.30.70.330">
    <property type="match status" value="1"/>
</dbReference>
<proteinExistence type="inferred from homology"/>
<feature type="compositionally biased region" description="Basic and acidic residues" evidence="8">
    <location>
        <begin position="370"/>
        <end position="380"/>
    </location>
</feature>
<accession>A0A7J6P9U6</accession>
<feature type="compositionally biased region" description="Pro residues" evidence="8">
    <location>
        <begin position="404"/>
        <end position="413"/>
    </location>
</feature>
<dbReference type="InterPro" id="IPR008217">
    <property type="entry name" value="Ccc1_fam"/>
</dbReference>
<feature type="transmembrane region" description="Helical" evidence="9">
    <location>
        <begin position="130"/>
        <end position="148"/>
    </location>
</feature>
<dbReference type="AlphaFoldDB" id="A0A7J6P9U6"/>
<dbReference type="EMBL" id="JABANP010000065">
    <property type="protein sequence ID" value="KAF4692121.1"/>
    <property type="molecule type" value="Genomic_DNA"/>
</dbReference>
<feature type="transmembrane region" description="Helical" evidence="9">
    <location>
        <begin position="102"/>
        <end position="124"/>
    </location>
</feature>
<dbReference type="GO" id="GO:0003723">
    <property type="term" value="F:RNA binding"/>
    <property type="evidence" value="ECO:0007669"/>
    <property type="project" value="UniProtKB-UniRule"/>
</dbReference>
<dbReference type="InterPro" id="IPR000504">
    <property type="entry name" value="RRM_dom"/>
</dbReference>
<comment type="caution">
    <text evidence="11">The sequence shown here is derived from an EMBL/GenBank/DDBJ whole genome shotgun (WGS) entry which is preliminary data.</text>
</comment>
<dbReference type="InterPro" id="IPR052462">
    <property type="entry name" value="SLIRP/GR-RBP-like"/>
</dbReference>
<evidence type="ECO:0000256" key="7">
    <source>
        <dbReference type="PROSITE-ProRule" id="PRU00176"/>
    </source>
</evidence>
<keyword evidence="3 9" id="KW-0812">Transmembrane</keyword>
<evidence type="ECO:0000313" key="11">
    <source>
        <dbReference type="EMBL" id="KAF4692121.1"/>
    </source>
</evidence>
<comment type="similarity">
    <text evidence="2">Belongs to the CCC1 family.</text>
</comment>
<evidence type="ECO:0000259" key="10">
    <source>
        <dbReference type="PROSITE" id="PS50102"/>
    </source>
</evidence>
<keyword evidence="4 7" id="KW-0694">RNA-binding</keyword>
<evidence type="ECO:0000256" key="6">
    <source>
        <dbReference type="ARBA" id="ARBA00023136"/>
    </source>
</evidence>
<evidence type="ECO:0000256" key="2">
    <source>
        <dbReference type="ARBA" id="ARBA00007049"/>
    </source>
</evidence>
<sequence>MQGQQQAAGQRNRRPPTIEEEAFNGSGAEPSSDSSHGASYAANDKIPRDLQAAREAYALGDSELSRLAHQTRELAELASGETSQLVSVGDDDVIKAQALSGFIGGSLTSCLLMAAFGAFSGLLIEDSVRPTVMVLFILSLLCAAVVTGNQMWMKEKAALEYSDYERARELWEVDNFPEGEVQEMMYIYRNAGLSDEDSTTVAHILSKYPEFWVDHMLLHEVGLLPSRLDQQTRLRTARYSTAMVSFVLMAGFLPSILIMRGYGAAVVWVFSEIQVMGGLMVRTRNKVEKGQMLKTQRSDVSKDNLHRVFRRFGEIREVYVPTDPATGQGRGFGFVEYLRQDSAERAMSEMNNQQFENSVIQLVFVEPKDQHDRYEGERRSVSVSEAPSTARRHKGTNRGSYQQQPPPPPPPPSGMLAGPNAFTITAPATNPSSDSSRYNTTAGDFIIDASGRLTRRVATNGGQEDRPARSRSRRSPVRESLVDACSRWSSRNILDYVARLSWLVAENKIPFSGEDERIASTLLSSVPLDLLSPSQLPSYLSSTARLQSTNAGLSIKLPPLALVLSAVRISSARVASELLAATIKCGMVITDEDSAEVLGLINDLVRRENLTLESARTLATLLWCTARVCGGKVVSGSPRVADILGCSTALLESWAYLSTTSSSRVKVEDASMILWSYATNPPALFEVADACLIMWAVSKLSRDAAVVERIFASCEDVIKRFLDQGAYLSPACMTMVTSAAARLQRKPVVWPPPVQVMLKMSSTQLASIFRTAEKIGWREQFQAAVVEVAVRYPSYVDLISSLSRVPPARDTLTIVLDSLPEKIQKVSGEDFVRLLTALESSGHARSQIPSLLRTAEALQPGQLTVESIISALDVAAKLGGSSAPASPAGRIVIVRAVGALDPSKGLMAVDDLTSDPSDEPVLISALCVGMGYVARPPPELMEVARRAAEVAPQLSGVGLAMMAKVFAKHRVVIPGLLAALLEAAPVAEGYDDPARCLMVVYLQRLDCLQQNKVVESLLKGVKDFHSVGLEELVLVVCAVDDSFGDLEVVHSARLAMESAVTEVCGSIRGGDCCTLATRYGVKRLDGQFIGKVLTQLARLIEPYSGG</sequence>
<organism evidence="11 12">
    <name type="scientific">Perkinsus olseni</name>
    <name type="common">Perkinsus atlanticus</name>
    <dbReference type="NCBI Taxonomy" id="32597"/>
    <lineage>
        <taxon>Eukaryota</taxon>
        <taxon>Sar</taxon>
        <taxon>Alveolata</taxon>
        <taxon>Perkinsozoa</taxon>
        <taxon>Perkinsea</taxon>
        <taxon>Perkinsida</taxon>
        <taxon>Perkinsidae</taxon>
        <taxon>Perkinsus</taxon>
    </lineage>
</organism>
<comment type="subcellular location">
    <subcellularLocation>
        <location evidence="1">Endomembrane system</location>
        <topology evidence="1">Multi-pass membrane protein</topology>
    </subcellularLocation>
</comment>
<dbReference type="GO" id="GO:0005384">
    <property type="term" value="F:manganese ion transmembrane transporter activity"/>
    <property type="evidence" value="ECO:0007669"/>
    <property type="project" value="InterPro"/>
</dbReference>
<dbReference type="InterPro" id="IPR012677">
    <property type="entry name" value="Nucleotide-bd_a/b_plait_sf"/>
</dbReference>
<dbReference type="SUPFAM" id="SSF54928">
    <property type="entry name" value="RNA-binding domain, RBD"/>
    <property type="match status" value="1"/>
</dbReference>
<name>A0A7J6P9U6_PEROL</name>
<dbReference type="PANTHER" id="PTHR48027">
    <property type="entry name" value="HETEROGENEOUS NUCLEAR RIBONUCLEOPROTEIN 87F-RELATED"/>
    <property type="match status" value="1"/>
</dbReference>
<feature type="transmembrane region" description="Helical" evidence="9">
    <location>
        <begin position="237"/>
        <end position="256"/>
    </location>
</feature>